<keyword evidence="2" id="KW-1185">Reference proteome</keyword>
<gene>
    <name evidence="1" type="ORF">B0H17DRAFT_354425</name>
</gene>
<accession>A0AAD7CQ76</accession>
<proteinExistence type="predicted"/>
<dbReference type="EMBL" id="JARKIE010000288">
    <property type="protein sequence ID" value="KAJ7657552.1"/>
    <property type="molecule type" value="Genomic_DNA"/>
</dbReference>
<dbReference type="Proteomes" id="UP001221757">
    <property type="component" value="Unassembled WGS sequence"/>
</dbReference>
<evidence type="ECO:0000313" key="2">
    <source>
        <dbReference type="Proteomes" id="UP001221757"/>
    </source>
</evidence>
<protein>
    <submittedName>
        <fullName evidence="1">Uncharacterized protein</fullName>
    </submittedName>
</protein>
<dbReference type="AlphaFoldDB" id="A0AAD7CQ76"/>
<comment type="caution">
    <text evidence="1">The sequence shown here is derived from an EMBL/GenBank/DDBJ whole genome shotgun (WGS) entry which is preliminary data.</text>
</comment>
<organism evidence="1 2">
    <name type="scientific">Mycena rosella</name>
    <name type="common">Pink bonnet</name>
    <name type="synonym">Agaricus rosellus</name>
    <dbReference type="NCBI Taxonomy" id="1033263"/>
    <lineage>
        <taxon>Eukaryota</taxon>
        <taxon>Fungi</taxon>
        <taxon>Dikarya</taxon>
        <taxon>Basidiomycota</taxon>
        <taxon>Agaricomycotina</taxon>
        <taxon>Agaricomycetes</taxon>
        <taxon>Agaricomycetidae</taxon>
        <taxon>Agaricales</taxon>
        <taxon>Marasmiineae</taxon>
        <taxon>Mycenaceae</taxon>
        <taxon>Mycena</taxon>
    </lineage>
</organism>
<evidence type="ECO:0000313" key="1">
    <source>
        <dbReference type="EMBL" id="KAJ7657552.1"/>
    </source>
</evidence>
<sequence length="215" mass="23451">MRCTRLPSLSLHGIEHAPTGPRGRTVGHLGSFVFGAYIFRPLVVFLSTSRRFSFSCSARFSPRLLRKFCAPPSSTPARHSSRPSLRTSISCPAFPPRALRPSSLSHPLPHRTPSFTPFMPTLLLNPCLFPHRPRSSFHALFPAHITPSTSFPASSPKLPHIIRPPSFVSAPPSVSTGRGWCMAALSPPPPSETLSPCARFPPPSHLRITHAFQGA</sequence>
<reference evidence="1" key="1">
    <citation type="submission" date="2023-03" db="EMBL/GenBank/DDBJ databases">
        <title>Massive genome expansion in bonnet fungi (Mycena s.s.) driven by repeated elements and novel gene families across ecological guilds.</title>
        <authorList>
            <consortium name="Lawrence Berkeley National Laboratory"/>
            <person name="Harder C.B."/>
            <person name="Miyauchi S."/>
            <person name="Viragh M."/>
            <person name="Kuo A."/>
            <person name="Thoen E."/>
            <person name="Andreopoulos B."/>
            <person name="Lu D."/>
            <person name="Skrede I."/>
            <person name="Drula E."/>
            <person name="Henrissat B."/>
            <person name="Morin E."/>
            <person name="Kohler A."/>
            <person name="Barry K."/>
            <person name="LaButti K."/>
            <person name="Morin E."/>
            <person name="Salamov A."/>
            <person name="Lipzen A."/>
            <person name="Mereny Z."/>
            <person name="Hegedus B."/>
            <person name="Baldrian P."/>
            <person name="Stursova M."/>
            <person name="Weitz H."/>
            <person name="Taylor A."/>
            <person name="Grigoriev I.V."/>
            <person name="Nagy L.G."/>
            <person name="Martin F."/>
            <person name="Kauserud H."/>
        </authorList>
    </citation>
    <scope>NUCLEOTIDE SEQUENCE</scope>
    <source>
        <strain evidence="1">CBHHK067</strain>
    </source>
</reference>
<name>A0AAD7CQ76_MYCRO</name>